<protein>
    <submittedName>
        <fullName evidence="1">ABC transporter substrate-binding protein</fullName>
    </submittedName>
</protein>
<name>A0ABP7M7J7_9GAMM</name>
<evidence type="ECO:0000313" key="2">
    <source>
        <dbReference type="Proteomes" id="UP001501565"/>
    </source>
</evidence>
<gene>
    <name evidence="1" type="ORF">GCM10022277_08580</name>
</gene>
<accession>A0ABP7M7J7</accession>
<dbReference type="Gene3D" id="3.40.190.10">
    <property type="entry name" value="Periplasmic binding protein-like II"/>
    <property type="match status" value="2"/>
</dbReference>
<dbReference type="SUPFAM" id="SSF53850">
    <property type="entry name" value="Periplasmic binding protein-like II"/>
    <property type="match status" value="1"/>
</dbReference>
<proteinExistence type="predicted"/>
<organism evidence="1 2">
    <name type="scientific">Litoribacillus peritrichatus</name>
    <dbReference type="NCBI Taxonomy" id="718191"/>
    <lineage>
        <taxon>Bacteria</taxon>
        <taxon>Pseudomonadati</taxon>
        <taxon>Pseudomonadota</taxon>
        <taxon>Gammaproteobacteria</taxon>
        <taxon>Oceanospirillales</taxon>
        <taxon>Oceanospirillaceae</taxon>
        <taxon>Litoribacillus</taxon>
    </lineage>
</organism>
<dbReference type="EMBL" id="BAABBN010000004">
    <property type="protein sequence ID" value="GAA3916175.1"/>
    <property type="molecule type" value="Genomic_DNA"/>
</dbReference>
<reference evidence="2" key="1">
    <citation type="journal article" date="2019" name="Int. J. Syst. Evol. Microbiol.">
        <title>The Global Catalogue of Microorganisms (GCM) 10K type strain sequencing project: providing services to taxonomists for standard genome sequencing and annotation.</title>
        <authorList>
            <consortium name="The Broad Institute Genomics Platform"/>
            <consortium name="The Broad Institute Genome Sequencing Center for Infectious Disease"/>
            <person name="Wu L."/>
            <person name="Ma J."/>
        </authorList>
    </citation>
    <scope>NUCLEOTIDE SEQUENCE [LARGE SCALE GENOMIC DNA]</scope>
    <source>
        <strain evidence="2">JCM 17551</strain>
    </source>
</reference>
<keyword evidence="2" id="KW-1185">Reference proteome</keyword>
<dbReference type="Proteomes" id="UP001501565">
    <property type="component" value="Unassembled WGS sequence"/>
</dbReference>
<sequence length="216" mass="24711">MTGIYTVILERIFQNMPDYKVKLTPVPWKRGLKMAKQGKLLALYPPYARPVERPYMDYDMAILDEELAVFCRNEVLTKPRPNWPEDYYGLDIGNNAGFLAGGDAFWAAVKDKKISVQETKGTPRNLLKLIAGRVDCYMNDSLSIRWELKKLQSEGKYDGSSLSKGAVISKEQGFLGFSKVSNDFPYKKDFKSKYLQILKELKASGEIDRIVDKYLQ</sequence>
<comment type="caution">
    <text evidence="1">The sequence shown here is derived from an EMBL/GenBank/DDBJ whole genome shotgun (WGS) entry which is preliminary data.</text>
</comment>
<evidence type="ECO:0000313" key="1">
    <source>
        <dbReference type="EMBL" id="GAA3916175.1"/>
    </source>
</evidence>